<evidence type="ECO:0000256" key="1">
    <source>
        <dbReference type="SAM" id="MobiDB-lite"/>
    </source>
</evidence>
<organism evidence="5 7">
    <name type="scientific">Bacillus thuringiensis</name>
    <dbReference type="NCBI Taxonomy" id="1428"/>
    <lineage>
        <taxon>Bacteria</taxon>
        <taxon>Bacillati</taxon>
        <taxon>Bacillota</taxon>
        <taxon>Bacilli</taxon>
        <taxon>Bacillales</taxon>
        <taxon>Bacillaceae</taxon>
        <taxon>Bacillus</taxon>
        <taxon>Bacillus cereus group</taxon>
    </lineage>
</organism>
<geneLocation type="plasmid" evidence="3 6">
    <name>2</name>
</geneLocation>
<keyword evidence="2" id="KW-0472">Membrane</keyword>
<reference evidence="3 6" key="1">
    <citation type="journal article" date="2015" name="Genome Announc.">
        <title>Complete genome sequences for 35 biothreat assay-relevant bacillus species.</title>
        <authorList>
            <person name="Johnson S.L."/>
            <person name="Daligault H.E."/>
            <person name="Davenport K.W."/>
            <person name="Jaissle J."/>
            <person name="Frey K.G."/>
            <person name="Ladner J.T."/>
            <person name="Broomall S.M."/>
            <person name="Bishop-Lilly K.A."/>
            <person name="Bruce D.C."/>
            <person name="Gibbons H.S."/>
            <person name="Coyne S.R."/>
            <person name="Lo C.C."/>
            <person name="Meincke L."/>
            <person name="Munk A.C."/>
            <person name="Koroleva G.I."/>
            <person name="Rosenzweig C.N."/>
            <person name="Palacios G.F."/>
            <person name="Redden C.L."/>
            <person name="Minogue T.D."/>
            <person name="Chain P.S."/>
        </authorList>
    </citation>
    <scope>NUCLEOTIDE SEQUENCE [LARGE SCALE GENOMIC DNA]</scope>
    <source>
        <strain evidence="3 6">HD1011</strain>
        <plasmid evidence="3 6">2</plasmid>
    </source>
</reference>
<evidence type="ECO:0000313" key="3">
    <source>
        <dbReference type="EMBL" id="AJG73856.1"/>
    </source>
</evidence>
<dbReference type="EMBL" id="CP053979">
    <property type="protein sequence ID" value="QKH22803.1"/>
    <property type="molecule type" value="Genomic_DNA"/>
</dbReference>
<protein>
    <submittedName>
        <fullName evidence="5">Uncharacterized protein</fullName>
    </submittedName>
</protein>
<dbReference type="Proteomes" id="UP001181533">
    <property type="component" value="Unassembled WGS sequence"/>
</dbReference>
<geneLocation type="plasmid" evidence="5 7">
    <name>unnamed3</name>
</geneLocation>
<keyword evidence="2" id="KW-0812">Transmembrane</keyword>
<keyword evidence="5" id="KW-0614">Plasmid</keyword>
<feature type="transmembrane region" description="Helical" evidence="2">
    <location>
        <begin position="31"/>
        <end position="48"/>
    </location>
</feature>
<reference evidence="4" key="2">
    <citation type="submission" date="2019-07" db="EMBL/GenBank/DDBJ databases">
        <title>Phylogenomic Reclassification of ATCC Bacillus Strains and Various Taxa within the Genus Bacillus.</title>
        <authorList>
            <person name="Riojas M.A."/>
            <person name="Frank A.M."/>
            <person name="Fenn S.L."/>
            <person name="King S.P."/>
            <person name="Brower S.M."/>
            <person name="Hazbon M.H."/>
        </authorList>
    </citation>
    <scope>NUCLEOTIDE SEQUENCE</scope>
    <source>
        <strain evidence="4">ATCC 35646</strain>
    </source>
</reference>
<feature type="region of interest" description="Disordered" evidence="1">
    <location>
        <begin position="49"/>
        <end position="69"/>
    </location>
</feature>
<gene>
    <name evidence="3" type="ORF">BF38_5746</name>
    <name evidence="4" type="ORF">FO599_02115</name>
    <name evidence="5" type="ORF">FOC89_02125</name>
</gene>
<evidence type="ECO:0000313" key="7">
    <source>
        <dbReference type="Proteomes" id="UP000501107"/>
    </source>
</evidence>
<evidence type="ECO:0000256" key="2">
    <source>
        <dbReference type="SAM" id="Phobius"/>
    </source>
</evidence>
<accession>A0A0B5NIR0</accession>
<proteinExistence type="predicted"/>
<keyword evidence="2" id="KW-1133">Transmembrane helix</keyword>
<feature type="transmembrane region" description="Helical" evidence="2">
    <location>
        <begin position="7"/>
        <end position="25"/>
    </location>
</feature>
<dbReference type="RefSeq" id="WP_000265658.1">
    <property type="nucleotide sequence ID" value="NZ_CP009334.1"/>
</dbReference>
<dbReference type="KEGG" id="btw:BF38_5746"/>
<dbReference type="Proteomes" id="UP000501107">
    <property type="component" value="Plasmid unnamed3"/>
</dbReference>
<dbReference type="EMBL" id="VKQN01000001">
    <property type="protein sequence ID" value="MDR4174928.1"/>
    <property type="molecule type" value="Genomic_DNA"/>
</dbReference>
<dbReference type="EMBL" id="CP009334">
    <property type="protein sequence ID" value="AJG73856.1"/>
    <property type="molecule type" value="Genomic_DNA"/>
</dbReference>
<reference evidence="5 7" key="3">
    <citation type="submission" date="2020-05" db="EMBL/GenBank/DDBJ databases">
        <title>FDA dAtabase for Regulatory Grade micrObial Sequences (FDA-ARGOS): Supporting development and validation of Infectious Disease Dx tests.</title>
        <authorList>
            <person name="Nelson B."/>
            <person name="Plummer A."/>
            <person name="Tallon L."/>
            <person name="Sadzewicz L."/>
            <person name="Zhao X."/>
            <person name="Vavikolanu K."/>
            <person name="Mehta A."/>
            <person name="Aluvathingal J."/>
            <person name="Nadendla S."/>
            <person name="Myers T."/>
            <person name="Yan Y."/>
            <person name="Sichtig H."/>
        </authorList>
    </citation>
    <scope>NUCLEOTIDE SEQUENCE [LARGE SCALE GENOMIC DNA]</scope>
    <source>
        <strain evidence="5 7">FDAARGOS_795</strain>
        <plasmid evidence="5 7">unnamed3</plasmid>
    </source>
</reference>
<sequence length="69" mass="7779">MWKKSIDYWYPVLAGGVMGVFVGDMLFESELIGATWGMAVGLAFIPSIKPKGKKREDGEDEEEKEKRIL</sequence>
<evidence type="ECO:0000313" key="5">
    <source>
        <dbReference type="EMBL" id="QKH22803.1"/>
    </source>
</evidence>
<dbReference type="AlphaFoldDB" id="A0A0B5NIR0"/>
<evidence type="ECO:0000313" key="6">
    <source>
        <dbReference type="Proteomes" id="UP000031876"/>
    </source>
</evidence>
<dbReference type="Proteomes" id="UP000031876">
    <property type="component" value="Plasmid 2"/>
</dbReference>
<evidence type="ECO:0000313" key="4">
    <source>
        <dbReference type="EMBL" id="MDR4174928.1"/>
    </source>
</evidence>
<name>A0A0B5NIR0_BACTU</name>